<dbReference type="PROSITE" id="PS51456">
    <property type="entry name" value="MYOSIN_MOTOR"/>
    <property type="match status" value="1"/>
</dbReference>
<dbReference type="InterPro" id="IPR019748">
    <property type="entry name" value="FERM_central"/>
</dbReference>
<dbReference type="PROSITE" id="PS50057">
    <property type="entry name" value="FERM_3"/>
    <property type="match status" value="1"/>
</dbReference>
<evidence type="ECO:0000313" key="18">
    <source>
        <dbReference type="Proteomes" id="UP000694701"/>
    </source>
</evidence>
<feature type="domain" description="PH" evidence="12">
    <location>
        <begin position="1149"/>
        <end position="1271"/>
    </location>
</feature>
<dbReference type="InterPro" id="IPR000299">
    <property type="entry name" value="FERM_domain"/>
</dbReference>
<dbReference type="InterPro" id="IPR001849">
    <property type="entry name" value="PH_domain"/>
</dbReference>
<dbReference type="SUPFAM" id="SSF47031">
    <property type="entry name" value="Second domain of FERM"/>
    <property type="match status" value="1"/>
</dbReference>
<dbReference type="SMART" id="SM00015">
    <property type="entry name" value="IQ"/>
    <property type="match status" value="3"/>
</dbReference>
<dbReference type="Proteomes" id="UP000694701">
    <property type="component" value="Unplaced"/>
</dbReference>
<dbReference type="InterPro" id="IPR000159">
    <property type="entry name" value="RA_dom"/>
</dbReference>
<evidence type="ECO:0000256" key="7">
    <source>
        <dbReference type="ARBA" id="ARBA00023175"/>
    </source>
</evidence>
<evidence type="ECO:0000256" key="3">
    <source>
        <dbReference type="ARBA" id="ARBA00022490"/>
    </source>
</evidence>
<feature type="compositionally biased region" description="Acidic residues" evidence="11">
    <location>
        <begin position="1015"/>
        <end position="1036"/>
    </location>
</feature>
<dbReference type="GO" id="GO:0048731">
    <property type="term" value="P:system development"/>
    <property type="evidence" value="ECO:0007669"/>
    <property type="project" value="UniProtKB-ARBA"/>
</dbReference>
<dbReference type="Gene3D" id="1.20.5.170">
    <property type="match status" value="1"/>
</dbReference>
<dbReference type="FunFam" id="3.40.850.10:FF:000008">
    <property type="entry name" value="Putative unconventional myosin-IXa"/>
    <property type="match status" value="1"/>
</dbReference>
<comment type="similarity">
    <text evidence="2 9">Belongs to the TRAFAC class myosin-kinesin ATPase superfamily. Myosin family.</text>
</comment>
<feature type="domain" description="MyTH4" evidence="15">
    <location>
        <begin position="1388"/>
        <end position="1549"/>
    </location>
</feature>
<feature type="domain" description="FERM" evidence="13">
    <location>
        <begin position="1554"/>
        <end position="1898"/>
    </location>
</feature>
<feature type="compositionally biased region" description="Polar residues" evidence="11">
    <location>
        <begin position="1002"/>
        <end position="1011"/>
    </location>
</feature>
<dbReference type="Gene3D" id="1.10.10.820">
    <property type="match status" value="1"/>
</dbReference>
<feature type="coiled-coil region" evidence="10">
    <location>
        <begin position="808"/>
        <end position="867"/>
    </location>
</feature>
<evidence type="ECO:0000256" key="6">
    <source>
        <dbReference type="ARBA" id="ARBA00023123"/>
    </source>
</evidence>
<protein>
    <submittedName>
        <fullName evidence="17">Myosin X</fullName>
    </submittedName>
</protein>
<dbReference type="InterPro" id="IPR041797">
    <property type="entry name" value="MyoX_FERM_C"/>
</dbReference>
<dbReference type="InterPro" id="IPR011993">
    <property type="entry name" value="PH-like_dom_sf"/>
</dbReference>
<feature type="compositionally biased region" description="Acidic residues" evidence="11">
    <location>
        <begin position="932"/>
        <end position="946"/>
    </location>
</feature>
<dbReference type="SMART" id="SM00233">
    <property type="entry name" value="PH"/>
    <property type="match status" value="2"/>
</dbReference>
<evidence type="ECO:0000259" key="16">
    <source>
        <dbReference type="PROSITE" id="PS51456"/>
    </source>
</evidence>
<keyword evidence="6 9" id="KW-0518">Myosin</keyword>
<proteinExistence type="inferred from homology"/>
<dbReference type="GO" id="GO:0008360">
    <property type="term" value="P:regulation of cell shape"/>
    <property type="evidence" value="ECO:0007669"/>
    <property type="project" value="TreeGrafter"/>
</dbReference>
<dbReference type="GO" id="GO:0007165">
    <property type="term" value="P:signal transduction"/>
    <property type="evidence" value="ECO:0007669"/>
    <property type="project" value="InterPro"/>
</dbReference>
<dbReference type="InterPro" id="IPR000857">
    <property type="entry name" value="MyTH4_dom"/>
</dbReference>
<dbReference type="Gene3D" id="1.20.5.190">
    <property type="match status" value="1"/>
</dbReference>
<feature type="region of interest" description="Disordered" evidence="11">
    <location>
        <begin position="1070"/>
        <end position="1097"/>
    </location>
</feature>
<comment type="subcellular location">
    <subcellularLocation>
        <location evidence="1">Cytoplasm</location>
    </subcellularLocation>
</comment>
<keyword evidence="3" id="KW-0963">Cytoplasm</keyword>
<feature type="binding site" evidence="9">
    <location>
        <begin position="151"/>
        <end position="158"/>
    </location>
    <ligand>
        <name>ATP</name>
        <dbReference type="ChEBI" id="CHEBI:30616"/>
    </ligand>
</feature>
<dbReference type="FunFam" id="1.10.10.820:FF:000001">
    <property type="entry name" value="Myosin heavy chain"/>
    <property type="match status" value="1"/>
</dbReference>
<evidence type="ECO:0000259" key="13">
    <source>
        <dbReference type="PROSITE" id="PS50057"/>
    </source>
</evidence>
<dbReference type="Gene3D" id="2.30.29.30">
    <property type="entry name" value="Pleckstrin-homology domain (PH domain)/Phosphotyrosine-binding domain (PTB)"/>
    <property type="match status" value="4"/>
</dbReference>
<evidence type="ECO:0000259" key="14">
    <source>
        <dbReference type="PROSITE" id="PS50200"/>
    </source>
</evidence>
<dbReference type="PRINTS" id="PR00193">
    <property type="entry name" value="MYOSINHEAVY"/>
</dbReference>
<dbReference type="InterPro" id="IPR051724">
    <property type="entry name" value="Actin_motor_Myosin"/>
</dbReference>
<dbReference type="CDD" id="cd17206">
    <property type="entry name" value="FERM_F1_Myosin-X"/>
    <property type="match status" value="1"/>
</dbReference>
<dbReference type="Pfam" id="PF18597">
    <property type="entry name" value="SH3_19"/>
    <property type="match status" value="1"/>
</dbReference>
<dbReference type="SMART" id="SM00139">
    <property type="entry name" value="MyTH4"/>
    <property type="match status" value="1"/>
</dbReference>
<dbReference type="SUPFAM" id="SSF50729">
    <property type="entry name" value="PH domain-like"/>
    <property type="match status" value="3"/>
</dbReference>
<dbReference type="InterPro" id="IPR014352">
    <property type="entry name" value="FERM/acyl-CoA-bd_prot_sf"/>
</dbReference>
<dbReference type="Gene3D" id="6.20.240.20">
    <property type="match status" value="1"/>
</dbReference>
<dbReference type="InterPro" id="IPR038185">
    <property type="entry name" value="MyTH4_dom_sf"/>
</dbReference>
<dbReference type="GO" id="GO:0030175">
    <property type="term" value="C:filopodium"/>
    <property type="evidence" value="ECO:0007669"/>
    <property type="project" value="TreeGrafter"/>
</dbReference>
<feature type="region of interest" description="Actin-binding" evidence="9">
    <location>
        <begin position="622"/>
        <end position="644"/>
    </location>
</feature>
<dbReference type="Gene3D" id="1.20.80.10">
    <property type="match status" value="1"/>
</dbReference>
<dbReference type="GO" id="GO:0060002">
    <property type="term" value="F:plus-end directed microfilament motor activity"/>
    <property type="evidence" value="ECO:0007669"/>
    <property type="project" value="TreeGrafter"/>
</dbReference>
<dbReference type="InterPro" id="IPR001609">
    <property type="entry name" value="Myosin_head_motor_dom-like"/>
</dbReference>
<feature type="region of interest" description="Disordered" evidence="11">
    <location>
        <begin position="915"/>
        <end position="1058"/>
    </location>
</feature>
<dbReference type="PANTHER" id="PTHR46049">
    <property type="entry name" value="AGAP003327-PA"/>
    <property type="match status" value="1"/>
</dbReference>
<dbReference type="Gene3D" id="1.25.40.530">
    <property type="entry name" value="MyTH4 domain"/>
    <property type="match status" value="1"/>
</dbReference>
<evidence type="ECO:0000256" key="1">
    <source>
        <dbReference type="ARBA" id="ARBA00004496"/>
    </source>
</evidence>
<dbReference type="Gene3D" id="1.20.120.720">
    <property type="entry name" value="Myosin VI head, motor domain, U50 subdomain"/>
    <property type="match status" value="1"/>
</dbReference>
<evidence type="ECO:0000256" key="8">
    <source>
        <dbReference type="ARBA" id="ARBA00023203"/>
    </source>
</evidence>
<dbReference type="GO" id="GO:0051489">
    <property type="term" value="P:regulation of filopodium assembly"/>
    <property type="evidence" value="ECO:0007669"/>
    <property type="project" value="TreeGrafter"/>
</dbReference>
<evidence type="ECO:0000256" key="9">
    <source>
        <dbReference type="PROSITE-ProRule" id="PRU00782"/>
    </source>
</evidence>
<evidence type="ECO:0000259" key="12">
    <source>
        <dbReference type="PROSITE" id="PS50003"/>
    </source>
</evidence>
<dbReference type="SMART" id="SM00295">
    <property type="entry name" value="B41"/>
    <property type="match status" value="1"/>
</dbReference>
<evidence type="ECO:0000256" key="4">
    <source>
        <dbReference type="ARBA" id="ARBA00022741"/>
    </source>
</evidence>
<organism evidence="17 18">
    <name type="scientific">Cyprinus carpio</name>
    <name type="common">Common carp</name>
    <dbReference type="NCBI Taxonomy" id="7962"/>
    <lineage>
        <taxon>Eukaryota</taxon>
        <taxon>Metazoa</taxon>
        <taxon>Chordata</taxon>
        <taxon>Craniata</taxon>
        <taxon>Vertebrata</taxon>
        <taxon>Euteleostomi</taxon>
        <taxon>Actinopterygii</taxon>
        <taxon>Neopterygii</taxon>
        <taxon>Teleostei</taxon>
        <taxon>Ostariophysi</taxon>
        <taxon>Cypriniformes</taxon>
        <taxon>Cyprinidae</taxon>
        <taxon>Cyprininae</taxon>
        <taxon>Cyprinus</taxon>
    </lineage>
</organism>
<accession>A0A8C2D9I3</accession>
<dbReference type="GO" id="GO:0005737">
    <property type="term" value="C:cytoplasm"/>
    <property type="evidence" value="ECO:0007669"/>
    <property type="project" value="UniProtKB-SubCell"/>
</dbReference>
<dbReference type="InterPro" id="IPR036961">
    <property type="entry name" value="Kinesin_motor_dom_sf"/>
</dbReference>
<dbReference type="InterPro" id="IPR019749">
    <property type="entry name" value="Band_41_domain"/>
</dbReference>
<dbReference type="PROSITE" id="PS50200">
    <property type="entry name" value="RA"/>
    <property type="match status" value="1"/>
</dbReference>
<dbReference type="Ensembl" id="ENSCCRT00020022123.1">
    <property type="protein sequence ID" value="ENSCCRP00020020143.1"/>
    <property type="gene ID" value="ENSCCRG00020008823.1"/>
</dbReference>
<dbReference type="Pfam" id="PF21989">
    <property type="entry name" value="RA_2"/>
    <property type="match status" value="1"/>
</dbReference>
<dbReference type="PANTHER" id="PTHR46049:SF2">
    <property type="entry name" value="UNCONVENTIONAL MYOSIN-X"/>
    <property type="match status" value="1"/>
</dbReference>
<dbReference type="Gene3D" id="3.40.850.10">
    <property type="entry name" value="Kinesin motor domain"/>
    <property type="match status" value="1"/>
</dbReference>
<dbReference type="InterPro" id="IPR031971">
    <property type="entry name" value="MYO10_CC"/>
</dbReference>
<dbReference type="Pfam" id="PF00784">
    <property type="entry name" value="MyTH4"/>
    <property type="match status" value="1"/>
</dbReference>
<evidence type="ECO:0000256" key="2">
    <source>
        <dbReference type="ARBA" id="ARBA00008314"/>
    </source>
</evidence>
<dbReference type="GO" id="GO:0005524">
    <property type="term" value="F:ATP binding"/>
    <property type="evidence" value="ECO:0007669"/>
    <property type="project" value="UniProtKB-UniRule"/>
</dbReference>
<dbReference type="Pfam" id="PF00373">
    <property type="entry name" value="FERM_M"/>
    <property type="match status" value="1"/>
</dbReference>
<dbReference type="GO" id="GO:0005547">
    <property type="term" value="F:phosphatidylinositol-3,4,5-trisphosphate binding"/>
    <property type="evidence" value="ECO:0007669"/>
    <property type="project" value="TreeGrafter"/>
</dbReference>
<dbReference type="CDD" id="cd14473">
    <property type="entry name" value="FERM_B-lobe"/>
    <property type="match status" value="1"/>
</dbReference>
<dbReference type="SMART" id="SM00242">
    <property type="entry name" value="MYSc"/>
    <property type="match status" value="1"/>
</dbReference>
<name>A0A8C2D9I3_CYPCA</name>
<dbReference type="GO" id="GO:0016459">
    <property type="term" value="C:myosin complex"/>
    <property type="evidence" value="ECO:0007669"/>
    <property type="project" value="UniProtKB-KW"/>
</dbReference>
<dbReference type="Gene3D" id="3.10.20.90">
    <property type="entry name" value="Phosphatidylinositol 3-kinase Catalytic Subunit, Chain A, domain 1"/>
    <property type="match status" value="1"/>
</dbReference>
<evidence type="ECO:0000313" key="17">
    <source>
        <dbReference type="Ensembl" id="ENSCCRP00020020143.1"/>
    </source>
</evidence>
<feature type="compositionally biased region" description="Acidic residues" evidence="11">
    <location>
        <begin position="1084"/>
        <end position="1097"/>
    </location>
</feature>
<sequence length="1912" mass="219758">ITNFVWLWVEDHYVPSTVDSCSGGVVVFNTNYGQVYTYKQNAVSRQRVYPMHSSSVNGVEDMATLQDLHDGAILHNLQLRYTQKSIYTYIGSILAAVNPYQSLSGLYDATAIERYSRHHLGEIPPHIYAIANECYRSLWKRSNNQCVLISGESGAGKTESTKMILRFLSAMSQQSVALSTAKRASSHVEEAILESSPIMEAFGNAKTVHNNNSSRFGKFIQLHFSQHGNIQGGRITDCILCLDCWMCCLDNRVVRQNPGERNYHIFYALLAGTSAEQRESFSLSPPEGFHYLGQSGCVKDKAINDTETFQEVLNALRTMQFGEENIKEVLRLLSGILHVGNIDFLTAGGAQVCSKSALSKAADLLGLDCAQLAEVLTHRSMILRGEEISTPLTVEQAVDSRDSMAMALYSQCFTWIIRKLNSRINGNEDFRSIGILDIFGFENFEVNRFEQFNINYANEKLQEYFNKHIFSLEQLEYNKEGLVWDDVNWMDNGECLDLIEKKLGLLALVNEESHFPKGTDDTLLEKLHSQHSRNQFYVKPRVAVHQFGIKHYAGEVVYDVRGILEKNRDTFRDDILNLLRESRLDFVYDLFERVNTWTGQDTVKCGSKYRRPTVSSQFKNSLHSLMSTLSASNPFFVRCIKPNNSKMPNQFEQSVVLNQLRYSGMLETVKIRRSGFPVRRTFKDFKLDLYYVLMRGLVMSDDPKGRCLLLLQLYDNSSAEWQLGKTKVFMRESLELRLEKQRETEVLKAASIIQAHILAYRARRQYRRLLQCIVVIQKNYRALYWRRRFQMMRWATITLQKRLRGQRARRLYIQLLEEKRKREEEEEKRRREEQEAQERYTVKLLLLLFLQREIEGLQRQKEAQEQSLTTQSLHRLQWLRDQELRRLEEEACKAAQQFLTSLNFDEIDECVRNIESSLGGSGGAQREVARGEDDEVDEGLGVDEDGFKDSPNPSEHGHSDGQRTSGIRTSDDSSEEDPYANDLMPLPPALPIITPLAYHAPPSSSGSTYSHAVQEEEAELIPPDEDSDYDADDYDEGGVIMWPPSLPPHNDHWSHDHRSSLATSTSVSSGAYRFSSEGPQSSFEDSEDDFDRFDTDDESSYRRDSVYSSVTLPYFHSFLYIKGGLLNSWKRRWCVLKDETFLWFRSRQEALKQGWLLKKGGGSSTLSRRNWRRRWFILRQSKLIYYENDTEERMKGMLDMHEAKEIIDVTGKENGIDIVMPERTYHLVAETAEDSRPNAFVIITAHRVLHCMAESAEEMHHWITLLQRTKGDTRVQGQEFIIRGWLYKEIRGSSRGNLKLKKCWFVLTHNSVDYYKSSERNALKLGSLVLNSLCSVIVPDERVFRETDSNLYLFVSRLLEHCHRQQSENCLNLEVVEQIYKRNPILRYTHHPLHTALLPLPYGDAQQSSDKGRSYGTLQAEALKLFNVLHQLETEDNPIPQIQGLLQTAHDLRPLRDELFCQLIKQTTHHPKPAGPAHICGWRIIACMCCTFSPASRSILKYLKFHFKRTRELYPGTEMERYAGFSQDALRHVRGREYVPSQEELRAILSRQDMTSTVYCHGGGSCKITINSHTTAGEVVEKLLKGLSMEDCKNMFALFEHNDTTDRAIESRTVVADVLAKFEKLANEGQEGESWKFYFKLFCFSEPESVPADSVEFAFMFEQAHEAVIRGQYPAPEETLQFLAALRLQYLLGDYTTQSALPELEQVFPMDRLRARVQQSARCFASATPSTERKRGSFLEGTLRRSFRGSLGRQRQGEGPAAIEMWLQDEKAGLRSCLVEKWRKLQGMDQEQAMKKYMSLVREWEGYGSTLFDVECVDGVYPGELWLGVSRKGVCVYKRGEAWPLEVFPYEVILSFGAPQPNIYKISVEGRELLFNTNMVMDIAKLMKAYISLIVKKRFSTCQSISSHGSNW</sequence>
<keyword evidence="10" id="KW-0175">Coiled coil</keyword>
<reference evidence="17" key="1">
    <citation type="submission" date="2025-08" db="UniProtKB">
        <authorList>
            <consortium name="Ensembl"/>
        </authorList>
    </citation>
    <scope>IDENTIFICATION</scope>
</reference>
<dbReference type="PROSITE" id="PS51016">
    <property type="entry name" value="MYTH4"/>
    <property type="match status" value="1"/>
</dbReference>
<evidence type="ECO:0000256" key="10">
    <source>
        <dbReference type="SAM" id="Coils"/>
    </source>
</evidence>
<keyword evidence="5 9" id="KW-0067">ATP-binding</keyword>
<evidence type="ECO:0000256" key="11">
    <source>
        <dbReference type="SAM" id="MobiDB-lite"/>
    </source>
</evidence>
<evidence type="ECO:0000259" key="15">
    <source>
        <dbReference type="PROSITE" id="PS51016"/>
    </source>
</evidence>
<dbReference type="Gene3D" id="1.20.58.530">
    <property type="match status" value="1"/>
</dbReference>
<keyword evidence="8 9" id="KW-0009">Actin-binding</keyword>
<feature type="compositionally biased region" description="Basic and acidic residues" evidence="11">
    <location>
        <begin position="1049"/>
        <end position="1058"/>
    </location>
</feature>
<keyword evidence="7 9" id="KW-0505">Motor protein</keyword>
<dbReference type="InterPro" id="IPR000048">
    <property type="entry name" value="IQ_motif_EF-hand-BS"/>
</dbReference>
<dbReference type="SUPFAM" id="SSF52540">
    <property type="entry name" value="P-loop containing nucleoside triphosphate hydrolases"/>
    <property type="match status" value="1"/>
</dbReference>
<dbReference type="InterPro" id="IPR027417">
    <property type="entry name" value="P-loop_NTPase"/>
</dbReference>
<dbReference type="Pfam" id="PF00169">
    <property type="entry name" value="PH"/>
    <property type="match status" value="1"/>
</dbReference>
<feature type="domain" description="Myosin motor" evidence="16">
    <location>
        <begin position="57"/>
        <end position="743"/>
    </location>
</feature>
<dbReference type="PROSITE" id="PS50096">
    <property type="entry name" value="IQ"/>
    <property type="match status" value="2"/>
</dbReference>
<dbReference type="Pfam" id="PF16735">
    <property type="entry name" value="MYO10_CC"/>
    <property type="match status" value="1"/>
</dbReference>
<dbReference type="GO" id="GO:0030705">
    <property type="term" value="P:cytoskeleton-dependent intracellular transport"/>
    <property type="evidence" value="ECO:0007669"/>
    <property type="project" value="TreeGrafter"/>
</dbReference>
<feature type="domain" description="Ras-associating" evidence="14">
    <location>
        <begin position="1558"/>
        <end position="1601"/>
    </location>
</feature>
<dbReference type="InterPro" id="IPR040640">
    <property type="entry name" value="MyoX_N_SH3"/>
</dbReference>
<dbReference type="Pfam" id="PF00063">
    <property type="entry name" value="Myosin_head"/>
    <property type="match status" value="1"/>
</dbReference>
<dbReference type="CDD" id="cd13202">
    <property type="entry name" value="FERM_C_MyoX"/>
    <property type="match status" value="1"/>
</dbReference>
<dbReference type="PROSITE" id="PS50003">
    <property type="entry name" value="PH_DOMAIN"/>
    <property type="match status" value="1"/>
</dbReference>
<dbReference type="GO" id="GO:0051015">
    <property type="term" value="F:actin filament binding"/>
    <property type="evidence" value="ECO:0007669"/>
    <property type="project" value="TreeGrafter"/>
</dbReference>
<evidence type="ECO:0000256" key="5">
    <source>
        <dbReference type="ARBA" id="ARBA00022840"/>
    </source>
</evidence>
<dbReference type="InterPro" id="IPR035963">
    <property type="entry name" value="FERM_2"/>
</dbReference>
<keyword evidence="4 9" id="KW-0547">Nucleotide-binding</keyword>
<dbReference type="CDD" id="cd13296">
    <property type="entry name" value="PH2_MyoX"/>
    <property type="match status" value="1"/>
</dbReference>